<protein>
    <recommendedName>
        <fullName evidence="2">Transcription factor tau subunit sfc3/Tfc3 C-terminal domain-containing protein</fullName>
    </recommendedName>
</protein>
<feature type="domain" description="Transcription factor tau subunit sfc3/Tfc3 C-terminal" evidence="2">
    <location>
        <begin position="419"/>
        <end position="828"/>
    </location>
</feature>
<evidence type="ECO:0000256" key="1">
    <source>
        <dbReference type="SAM" id="MobiDB-lite"/>
    </source>
</evidence>
<evidence type="ECO:0000313" key="4">
    <source>
        <dbReference type="Proteomes" id="UP000027002"/>
    </source>
</evidence>
<gene>
    <name evidence="3" type="ORF">UV8b_03221</name>
</gene>
<organism evidence="3 4">
    <name type="scientific">Ustilaginoidea virens</name>
    <name type="common">Rice false smut fungus</name>
    <name type="synonym">Villosiclava virens</name>
    <dbReference type="NCBI Taxonomy" id="1159556"/>
    <lineage>
        <taxon>Eukaryota</taxon>
        <taxon>Fungi</taxon>
        <taxon>Dikarya</taxon>
        <taxon>Ascomycota</taxon>
        <taxon>Pezizomycotina</taxon>
        <taxon>Sordariomycetes</taxon>
        <taxon>Hypocreomycetidae</taxon>
        <taxon>Hypocreales</taxon>
        <taxon>Clavicipitaceae</taxon>
        <taxon>Ustilaginoidea</taxon>
    </lineage>
</organism>
<evidence type="ECO:0000313" key="3">
    <source>
        <dbReference type="EMBL" id="QUC18980.1"/>
    </source>
</evidence>
<dbReference type="InterPro" id="IPR046488">
    <property type="entry name" value="Sfc3/Tfc3_C"/>
</dbReference>
<dbReference type="GeneID" id="66063999"/>
<evidence type="ECO:0000259" key="2">
    <source>
        <dbReference type="Pfam" id="PF20222"/>
    </source>
</evidence>
<accession>A0A8E5HNZ1</accession>
<name>A0A8E5HNZ1_USTVR</name>
<dbReference type="Pfam" id="PF20222">
    <property type="entry name" value="DUF6581"/>
    <property type="match status" value="1"/>
</dbReference>
<feature type="region of interest" description="Disordered" evidence="1">
    <location>
        <begin position="104"/>
        <end position="128"/>
    </location>
</feature>
<dbReference type="KEGG" id="uvi:66063999"/>
<feature type="compositionally biased region" description="Basic and acidic residues" evidence="1">
    <location>
        <begin position="1"/>
        <end position="29"/>
    </location>
</feature>
<feature type="compositionally biased region" description="Basic and acidic residues" evidence="1">
    <location>
        <begin position="104"/>
        <end position="127"/>
    </location>
</feature>
<dbReference type="EMBL" id="CP072754">
    <property type="protein sequence ID" value="QUC18980.1"/>
    <property type="molecule type" value="Genomic_DNA"/>
</dbReference>
<sequence length="875" mass="99205">MRETAGEVQHHHDRVQKLSRDLHQNRDHSLIGNAKLDPEPKAKVPRRKPKQADERLRNLIEKRLKREHGVLLGELQVGGRGRRLLANEVALLHAPVYVAQIAAKKERGSDTRDRAKRSKQSEARDGVEEIASFPSKRRKVIQSQAPAALHEKLHSETQEVAPALKILFLSPNTFLEEEPDIDYLISVRSPSPQTASYETIAESQAWAESLEAEEYLNTVTVLTDEDGIWPWLDTQFFECHDGSFTVRGWMPAPQWFQWESFSQMVDRRHAQLHTEKANNDDALASSEQFFDCRIRACLESEMAWGSTFTNTPFASAGPHHIFLRFCSGPIESEALHLCEISWPPEEQHTPTSYGRALLGTGQDLPATPENGKLDTGIASHASSTLRIKRVALATRSLTSLEGLQCNSVNRDDIEFENYPMDIPDKLLAAFIAVRTLLGGADKTIDWGLLMIIFPDADLMQLRRFWVDTRKRQGPCIANFTRAFQERVVTAFKHDELPMIDFNNPQDYDWDNLVRWTMGIPRLEGFQIPASRKLLDRHFSLEDVKGPTDDWRERFFHVQASVFTRFEAVTSTPGAFPVDRDLRKLQRSFKITKLDIARSWIKSLCSMSIGKYSVEDIRDKFFTLLPGNKRKTSELFKEAIELLAKQRVICRSKKPPLGGRPYRLSEGYMSALSKMAQSSKYRDAAAFKMRLDATFRLGKKLTVPYTLNDGAMMALTNLNAAGRIRLMPTNLPNIPLGFEPGNYESRKYPKSYYHFGIEAMPTDVYLYNEQIHVLKAVVDAGPPSDSQDGELPQWVDIFSKPNKARWRDILGAVCFAMATRGSMDIEGICSALCPILDDFEASLIVTWGKKTGVLTDLPNGTGSAVGEWWWLVVPWL</sequence>
<reference evidence="3" key="1">
    <citation type="submission" date="2020-03" db="EMBL/GenBank/DDBJ databases">
        <title>A mixture of massive structural variations and highly conserved coding sequences in Ustilaginoidea virens genome.</title>
        <authorList>
            <person name="Zhang K."/>
            <person name="Zhao Z."/>
            <person name="Zhang Z."/>
            <person name="Li Y."/>
            <person name="Hsiang T."/>
            <person name="Sun W."/>
        </authorList>
    </citation>
    <scope>NUCLEOTIDE SEQUENCE</scope>
    <source>
        <strain evidence="3">UV-8b</strain>
    </source>
</reference>
<dbReference type="AlphaFoldDB" id="A0A8E5HNZ1"/>
<dbReference type="RefSeq" id="XP_042996653.1">
    <property type="nucleotide sequence ID" value="XM_043140719.1"/>
</dbReference>
<proteinExistence type="predicted"/>
<dbReference type="OrthoDB" id="5403573at2759"/>
<feature type="region of interest" description="Disordered" evidence="1">
    <location>
        <begin position="1"/>
        <end position="54"/>
    </location>
</feature>
<keyword evidence="4" id="KW-1185">Reference proteome</keyword>
<dbReference type="Proteomes" id="UP000027002">
    <property type="component" value="Chromosome 2"/>
</dbReference>